<gene>
    <name evidence="2" type="ORF">PAPOLLO_LOCUS2034</name>
</gene>
<evidence type="ECO:0000256" key="1">
    <source>
        <dbReference type="SAM" id="MobiDB-lite"/>
    </source>
</evidence>
<organism evidence="2 3">
    <name type="scientific">Parnassius apollo</name>
    <name type="common">Apollo butterfly</name>
    <name type="synonym">Papilio apollo</name>
    <dbReference type="NCBI Taxonomy" id="110799"/>
    <lineage>
        <taxon>Eukaryota</taxon>
        <taxon>Metazoa</taxon>
        <taxon>Ecdysozoa</taxon>
        <taxon>Arthropoda</taxon>
        <taxon>Hexapoda</taxon>
        <taxon>Insecta</taxon>
        <taxon>Pterygota</taxon>
        <taxon>Neoptera</taxon>
        <taxon>Endopterygota</taxon>
        <taxon>Lepidoptera</taxon>
        <taxon>Glossata</taxon>
        <taxon>Ditrysia</taxon>
        <taxon>Papilionoidea</taxon>
        <taxon>Papilionidae</taxon>
        <taxon>Parnassiinae</taxon>
        <taxon>Parnassini</taxon>
        <taxon>Parnassius</taxon>
        <taxon>Parnassius</taxon>
    </lineage>
</organism>
<proteinExistence type="predicted"/>
<accession>A0A8S3W4D2</accession>
<dbReference type="EMBL" id="CAJQZP010000150">
    <property type="protein sequence ID" value="CAG4940591.1"/>
    <property type="molecule type" value="Genomic_DNA"/>
</dbReference>
<dbReference type="AlphaFoldDB" id="A0A8S3W4D2"/>
<protein>
    <submittedName>
        <fullName evidence="2">(apollo) hypothetical protein</fullName>
    </submittedName>
</protein>
<dbReference type="Proteomes" id="UP000691718">
    <property type="component" value="Unassembled WGS sequence"/>
</dbReference>
<keyword evidence="3" id="KW-1185">Reference proteome</keyword>
<evidence type="ECO:0000313" key="3">
    <source>
        <dbReference type="Proteomes" id="UP000691718"/>
    </source>
</evidence>
<comment type="caution">
    <text evidence="2">The sequence shown here is derived from an EMBL/GenBank/DDBJ whole genome shotgun (WGS) entry which is preliminary data.</text>
</comment>
<sequence length="115" mass="13100">MKGSEKAVSSTKSSKKGVKNRQEFADTTIKIKVQGKDVPRKKKRPKKEMRMKMSILLEFCDERYEDPPHENLVKCYKCNLWAIEKCTSGESISKGFICDLCGEWIISVITPRAVG</sequence>
<reference evidence="2" key="1">
    <citation type="submission" date="2021-04" db="EMBL/GenBank/DDBJ databases">
        <authorList>
            <person name="Tunstrom K."/>
        </authorList>
    </citation>
    <scope>NUCLEOTIDE SEQUENCE</scope>
</reference>
<dbReference type="OrthoDB" id="6916717at2759"/>
<feature type="region of interest" description="Disordered" evidence="1">
    <location>
        <begin position="1"/>
        <end position="23"/>
    </location>
</feature>
<evidence type="ECO:0000313" key="2">
    <source>
        <dbReference type="EMBL" id="CAG4940591.1"/>
    </source>
</evidence>
<name>A0A8S3W4D2_PARAO</name>